<dbReference type="Pfam" id="PF04264">
    <property type="entry name" value="YceI"/>
    <property type="match status" value="1"/>
</dbReference>
<dbReference type="Proteomes" id="UP000443582">
    <property type="component" value="Unassembled WGS sequence"/>
</dbReference>
<comment type="caution">
    <text evidence="2">The sequence shown here is derived from an EMBL/GenBank/DDBJ whole genome shotgun (WGS) entry which is preliminary data.</text>
</comment>
<reference evidence="3" key="1">
    <citation type="journal article" date="2019" name="Int. J. Syst. Evol. Microbiol.">
        <title>Halobacteriovorax valvorus sp. nov., a novel prokaryotic predator isolated from coastal seawater of China.</title>
        <authorList>
            <person name="Chen M.-X."/>
        </authorList>
    </citation>
    <scope>NUCLEOTIDE SEQUENCE [LARGE SCALE GENOMIC DNA]</scope>
    <source>
        <strain evidence="3">BL9</strain>
    </source>
</reference>
<dbReference type="Gene3D" id="2.40.128.110">
    <property type="entry name" value="Lipid/polyisoprenoid-binding, YceI-like"/>
    <property type="match status" value="1"/>
</dbReference>
<dbReference type="SUPFAM" id="SSF101874">
    <property type="entry name" value="YceI-like"/>
    <property type="match status" value="1"/>
</dbReference>
<dbReference type="EMBL" id="QDKL01000002">
    <property type="protein sequence ID" value="RZF21440.1"/>
    <property type="molecule type" value="Genomic_DNA"/>
</dbReference>
<accession>A0ABY0IG14</accession>
<gene>
    <name evidence="2" type="ORF">DAY19_07070</name>
</gene>
<dbReference type="InterPro" id="IPR007372">
    <property type="entry name" value="Lipid/polyisoprenoid-bd_YceI"/>
</dbReference>
<feature type="domain" description="Lipid/polyisoprenoid-binding YceI-like" evidence="1">
    <location>
        <begin position="49"/>
        <end position="185"/>
    </location>
</feature>
<sequence length="186" mass="21358">MKNILIGFMTILFFQSLYAKELSLNYNDYDSAHSGDKKIIFHMESTKAGLITTSFDGVVKEGSIVYKEEKGQYRDVVIRIKAMSLDTDNDARNEKMYEETLTVKKYPEIIVSLKGPIKFNQENIAIIKIRGQEYPIKIFMRESHNEKQTLISGHSNVSIKALKIPDPSIWIASVRDLVEIKFTFVL</sequence>
<name>A0ABY0IG14_9BACT</name>
<evidence type="ECO:0000259" key="1">
    <source>
        <dbReference type="Pfam" id="PF04264"/>
    </source>
</evidence>
<organism evidence="2 3">
    <name type="scientific">Halobacteriovorax vibrionivorans</name>
    <dbReference type="NCBI Taxonomy" id="2152716"/>
    <lineage>
        <taxon>Bacteria</taxon>
        <taxon>Pseudomonadati</taxon>
        <taxon>Bdellovibrionota</taxon>
        <taxon>Bacteriovoracia</taxon>
        <taxon>Bacteriovoracales</taxon>
        <taxon>Halobacteriovoraceae</taxon>
        <taxon>Halobacteriovorax</taxon>
    </lineage>
</organism>
<dbReference type="RefSeq" id="WP_115360829.1">
    <property type="nucleotide sequence ID" value="NZ_QDKL01000002.1"/>
</dbReference>
<protein>
    <recommendedName>
        <fullName evidence="1">Lipid/polyisoprenoid-binding YceI-like domain-containing protein</fullName>
    </recommendedName>
</protein>
<evidence type="ECO:0000313" key="2">
    <source>
        <dbReference type="EMBL" id="RZF21440.1"/>
    </source>
</evidence>
<dbReference type="InterPro" id="IPR036761">
    <property type="entry name" value="TTHA0802/YceI-like_sf"/>
</dbReference>
<evidence type="ECO:0000313" key="3">
    <source>
        <dbReference type="Proteomes" id="UP000443582"/>
    </source>
</evidence>
<keyword evidence="3" id="KW-1185">Reference proteome</keyword>
<proteinExistence type="predicted"/>